<feature type="region of interest" description="Disordered" evidence="1">
    <location>
        <begin position="1004"/>
        <end position="1169"/>
    </location>
</feature>
<dbReference type="Pfam" id="PF08457">
    <property type="entry name" value="Sfi1"/>
    <property type="match status" value="1"/>
</dbReference>
<dbReference type="InterPro" id="IPR001763">
    <property type="entry name" value="Rhodanese-like_dom"/>
</dbReference>
<dbReference type="AlphaFoldDB" id="A0A0D0DVS3"/>
<gene>
    <name evidence="3" type="ORF">PAXRUDRAFT_828690</name>
</gene>
<dbReference type="OrthoDB" id="1933281at2759"/>
<keyword evidence="4" id="KW-1185">Reference proteome</keyword>
<feature type="compositionally biased region" description="Basic and acidic residues" evidence="1">
    <location>
        <begin position="170"/>
        <end position="203"/>
    </location>
</feature>
<feature type="compositionally biased region" description="Basic and acidic residues" evidence="1">
    <location>
        <begin position="1158"/>
        <end position="1169"/>
    </location>
</feature>
<evidence type="ECO:0000259" key="2">
    <source>
        <dbReference type="PROSITE" id="PS50206"/>
    </source>
</evidence>
<reference evidence="4" key="2">
    <citation type="submission" date="2015-01" db="EMBL/GenBank/DDBJ databases">
        <title>Evolutionary Origins and Diversification of the Mycorrhizal Mutualists.</title>
        <authorList>
            <consortium name="DOE Joint Genome Institute"/>
            <consortium name="Mycorrhizal Genomics Consortium"/>
            <person name="Kohler A."/>
            <person name="Kuo A."/>
            <person name="Nagy L.G."/>
            <person name="Floudas D."/>
            <person name="Copeland A."/>
            <person name="Barry K.W."/>
            <person name="Cichocki N."/>
            <person name="Veneault-Fourrey C."/>
            <person name="LaButti K."/>
            <person name="Lindquist E.A."/>
            <person name="Lipzen A."/>
            <person name="Lundell T."/>
            <person name="Morin E."/>
            <person name="Murat C."/>
            <person name="Riley R."/>
            <person name="Ohm R."/>
            <person name="Sun H."/>
            <person name="Tunlid A."/>
            <person name="Henrissat B."/>
            <person name="Grigoriev I.V."/>
            <person name="Hibbett D.S."/>
            <person name="Martin F."/>
        </authorList>
    </citation>
    <scope>NUCLEOTIDE SEQUENCE [LARGE SCALE GENOMIC DNA]</scope>
    <source>
        <strain evidence="4">Ve08.2h10</strain>
    </source>
</reference>
<feature type="region of interest" description="Disordered" evidence="1">
    <location>
        <begin position="124"/>
        <end position="204"/>
    </location>
</feature>
<feature type="domain" description="Rhodanese" evidence="2">
    <location>
        <begin position="568"/>
        <end position="594"/>
    </location>
</feature>
<sequence>MFGFRSTNTSSPAKPLVPIGPPSMVHTTVSDASRTSVVSKSELQALSPAELEFLDAVIKRIAPTATSFLSGLKAYNDELHERGLDTQTETVHYGRLLEICKLRGPSWQVKWDGVKKQHGYRIAPLSARPRSNPPPQIPARQPSFPRPTRSTAYPTTPVRDDDDDVFTLHSHQDHDETRSIQETEKTAEDWEEHSSGTERDEAPTHYGVTILNRLRQPQGATSLARPSNTAASRVINPILPPSLTRQATPQPQSACQDAVQRVPAWEDTSDTTDSVIPPPSTIPPSYRAAVRATPTSGLVVTDLRNEAHPRASSPIKLSKSEFPIQAALPQSRERKGSVINEEDAWKKIKMARDEEDADKFRGDKLLERCWEIWLLGYQWLITTNQQVAEARDNVVLGSALRRWRNASASLLKRQEHVATLANTRNLRVAVTIWKVKLKEKRQIAWRNDMRAKMKTVREKRELKVQKDAWAKWRQSFRSHLSELQYNERVVMRLFLRWKSSLSKIDRLEANADGFHQRPNGSASMVVWKRWKRALEIRNAEKAVESKAGLRVKCEVMQVWKKHTYDRQAAAGFYDVYVMKQGIRSWKAARDRVHEMEKRADKHLARQDDVLVRAVNRVWKARERGKLLDRVRALRLIKKAWSAWMERMRQHRRLEDYAIAFSMRCNSYIISSALQTWHQAYVIHQNRRTFAVQRHLARIQYDVLLKWRIELRTRLKLIKHAKVVEKFFIQRRRLKVWKLKLAEKDRGNKLKALEARKLQDWIRIWQQKADRRRRLSTAEQDIITRANMRLITDALSRWTNRVIQIKLRELEVTQKNSQTLLTFAFRKWKTICLRHVEDLSLMESHLDIKQAENMRRMFHKWLAAARARRHKRLLLRERQTKFNRASMQVAWDRWREKYVEEKLRPIAHQVAIQSQKNLLFRAFGIWHAKTRSLPAIRFRASRTKTKFWEIWRAAMPQALQAKQAREKRTLTVLSRVLEKWNQAYRTKRHLKEIARARYLRLPSVSPGQTVATPKPTGPLVPTAMRNAFPRRNVRAETETEDSDAGPSRPAVRSSAPTPRSGIASLLSSRRHGEPVPRSRPMLSTRGAREASPTRSKSSALATGEPPPSPRPRFIARSNPVYASHTRESSPTRSAVPTPSEGERSQLWQELRQVRMRSRPPTEKSRSPEPP</sequence>
<reference evidence="3 4" key="1">
    <citation type="submission" date="2014-04" db="EMBL/GenBank/DDBJ databases">
        <authorList>
            <consortium name="DOE Joint Genome Institute"/>
            <person name="Kuo A."/>
            <person name="Kohler A."/>
            <person name="Jargeat P."/>
            <person name="Nagy L.G."/>
            <person name="Floudas D."/>
            <person name="Copeland A."/>
            <person name="Barry K.W."/>
            <person name="Cichocki N."/>
            <person name="Veneault-Fourrey C."/>
            <person name="LaButti K."/>
            <person name="Lindquist E.A."/>
            <person name="Lipzen A."/>
            <person name="Lundell T."/>
            <person name="Morin E."/>
            <person name="Murat C."/>
            <person name="Sun H."/>
            <person name="Tunlid A."/>
            <person name="Henrissat B."/>
            <person name="Grigoriev I.V."/>
            <person name="Hibbett D.S."/>
            <person name="Martin F."/>
            <person name="Nordberg H.P."/>
            <person name="Cantor M.N."/>
            <person name="Hua S.X."/>
        </authorList>
    </citation>
    <scope>NUCLEOTIDE SEQUENCE [LARGE SCALE GENOMIC DNA]</scope>
    <source>
        <strain evidence="3 4">Ve08.2h10</strain>
    </source>
</reference>
<proteinExistence type="predicted"/>
<dbReference type="Proteomes" id="UP000054538">
    <property type="component" value="Unassembled WGS sequence"/>
</dbReference>
<dbReference type="EMBL" id="KN825163">
    <property type="protein sequence ID" value="KIK93706.1"/>
    <property type="molecule type" value="Genomic_DNA"/>
</dbReference>
<dbReference type="STRING" id="930991.A0A0D0DVS3"/>
<dbReference type="HOGENOM" id="CLU_012263_0_0_1"/>
<name>A0A0D0DVS3_9AGAM</name>
<dbReference type="InParanoid" id="A0A0D0DVS3"/>
<feature type="compositionally biased region" description="Polar residues" evidence="1">
    <location>
        <begin position="1"/>
        <end position="12"/>
    </location>
</feature>
<accession>A0A0D0DVS3</accession>
<evidence type="ECO:0000313" key="3">
    <source>
        <dbReference type="EMBL" id="KIK93706.1"/>
    </source>
</evidence>
<feature type="region of interest" description="Disordered" evidence="1">
    <location>
        <begin position="267"/>
        <end position="286"/>
    </location>
</feature>
<protein>
    <recommendedName>
        <fullName evidence="2">Rhodanese domain-containing protein</fullName>
    </recommendedName>
</protein>
<organism evidence="3 4">
    <name type="scientific">Paxillus rubicundulus Ve08.2h10</name>
    <dbReference type="NCBI Taxonomy" id="930991"/>
    <lineage>
        <taxon>Eukaryota</taxon>
        <taxon>Fungi</taxon>
        <taxon>Dikarya</taxon>
        <taxon>Basidiomycota</taxon>
        <taxon>Agaricomycotina</taxon>
        <taxon>Agaricomycetes</taxon>
        <taxon>Agaricomycetidae</taxon>
        <taxon>Boletales</taxon>
        <taxon>Paxilineae</taxon>
        <taxon>Paxillaceae</taxon>
        <taxon>Paxillus</taxon>
    </lineage>
</organism>
<dbReference type="InterPro" id="IPR013665">
    <property type="entry name" value="Sfi1_dom"/>
</dbReference>
<feature type="region of interest" description="Disordered" evidence="1">
    <location>
        <begin position="1"/>
        <end position="21"/>
    </location>
</feature>
<evidence type="ECO:0000313" key="4">
    <source>
        <dbReference type="Proteomes" id="UP000054538"/>
    </source>
</evidence>
<evidence type="ECO:0000256" key="1">
    <source>
        <dbReference type="SAM" id="MobiDB-lite"/>
    </source>
</evidence>
<dbReference type="PROSITE" id="PS50206">
    <property type="entry name" value="RHODANESE_3"/>
    <property type="match status" value="1"/>
</dbReference>